<protein>
    <submittedName>
        <fullName evidence="2">CYTH domain-containing protein</fullName>
    </submittedName>
</protein>
<proteinExistence type="predicted"/>
<feature type="domain" description="CYTH" evidence="1">
    <location>
        <begin position="3"/>
        <end position="191"/>
    </location>
</feature>
<dbReference type="Gene3D" id="2.40.320.10">
    <property type="entry name" value="Hypothetical Protein Pfu-838710-001"/>
    <property type="match status" value="1"/>
</dbReference>
<dbReference type="InterPro" id="IPR023577">
    <property type="entry name" value="CYTH_domain"/>
</dbReference>
<dbReference type="RefSeq" id="WP_256944248.1">
    <property type="nucleotide sequence ID" value="NZ_JANHNZ010000001.1"/>
</dbReference>
<evidence type="ECO:0000313" key="2">
    <source>
        <dbReference type="EMBL" id="MCQ9209139.1"/>
    </source>
</evidence>
<sequence>MREIEIEFKNLLTLEEFTALQEAYASKLSLPIEQTNWYFDSQSHLRDAKCALRIRLVEGEDLGQVTLKVPQSKVEIFEYTELLPREELLQQIEVGQISLPLSLQVALQSIDIFDTELDLIAKLNTNRQEYKTENYTLVLDQSSYAGVRDYEVEMEVNDVTEGKKIFEQLLSDFNIPKRKTVNKIMRAIQAFEVK</sequence>
<reference evidence="2" key="2">
    <citation type="journal article" date="2023" name="Curr. Microbiol.">
        <title>Granulicatella seriolae sp. nov., a Novel Facultative Anaerobe Isolated from Yellowtail Marine Fish.</title>
        <authorList>
            <person name="Lee M."/>
            <person name="Choi Y.J."/>
            <person name="Farooq A."/>
            <person name="Jeong J.B."/>
            <person name="Jung M.Y."/>
        </authorList>
    </citation>
    <scope>NUCLEOTIDE SEQUENCE</scope>
    <source>
        <strain evidence="2">S8</strain>
    </source>
</reference>
<gene>
    <name evidence="2" type="ORF">NPA36_00975</name>
</gene>
<evidence type="ECO:0000259" key="1">
    <source>
        <dbReference type="PROSITE" id="PS51707"/>
    </source>
</evidence>
<keyword evidence="3" id="KW-1185">Reference proteome</keyword>
<organism evidence="2 3">
    <name type="scientific">Granulicatella seriolae</name>
    <dbReference type="NCBI Taxonomy" id="2967226"/>
    <lineage>
        <taxon>Bacteria</taxon>
        <taxon>Bacillati</taxon>
        <taxon>Bacillota</taxon>
        <taxon>Bacilli</taxon>
        <taxon>Lactobacillales</taxon>
        <taxon>Carnobacteriaceae</taxon>
        <taxon>Granulicatella</taxon>
    </lineage>
</organism>
<dbReference type="Proteomes" id="UP001059480">
    <property type="component" value="Unassembled WGS sequence"/>
</dbReference>
<comment type="caution">
    <text evidence="2">The sequence shown here is derived from an EMBL/GenBank/DDBJ whole genome shotgun (WGS) entry which is preliminary data.</text>
</comment>
<evidence type="ECO:0000313" key="3">
    <source>
        <dbReference type="Proteomes" id="UP001059480"/>
    </source>
</evidence>
<dbReference type="Pfam" id="PF01928">
    <property type="entry name" value="CYTH"/>
    <property type="match status" value="1"/>
</dbReference>
<reference evidence="2" key="1">
    <citation type="submission" date="2022-07" db="EMBL/GenBank/DDBJ databases">
        <authorList>
            <person name="Jung M.-Y."/>
            <person name="Lee M."/>
        </authorList>
    </citation>
    <scope>NUCLEOTIDE SEQUENCE</scope>
    <source>
        <strain evidence="2">S8</strain>
    </source>
</reference>
<dbReference type="PROSITE" id="PS51707">
    <property type="entry name" value="CYTH"/>
    <property type="match status" value="1"/>
</dbReference>
<dbReference type="InterPro" id="IPR009195">
    <property type="entry name" value="Uncharacterised_YjbK"/>
</dbReference>
<reference evidence="2" key="3">
    <citation type="journal article" date="2023" name="Microbiol. Resour. Announc.">
        <title>Draft Genome Sequence of Granulicatella sp. Strain S8, Isolated from a Marine Fish, Seriola quinqueradiata.</title>
        <authorList>
            <person name="Lee M."/>
            <person name="Farooq A."/>
            <person name="Jeong J.B."/>
            <person name="Jung M.Y."/>
        </authorList>
    </citation>
    <scope>NUCLEOTIDE SEQUENCE</scope>
    <source>
        <strain evidence="2">S8</strain>
    </source>
</reference>
<dbReference type="SMART" id="SM01118">
    <property type="entry name" value="CYTH"/>
    <property type="match status" value="1"/>
</dbReference>
<dbReference type="InterPro" id="IPR033469">
    <property type="entry name" value="CYTH-like_dom_sf"/>
</dbReference>
<dbReference type="CDD" id="cd07762">
    <property type="entry name" value="CYTH-like_Pase_1"/>
    <property type="match status" value="1"/>
</dbReference>
<dbReference type="PIRSF" id="PIRSF012526">
    <property type="entry name" value="CYTH_UCP012526"/>
    <property type="match status" value="1"/>
</dbReference>
<name>A0ABT1WKQ6_9LACT</name>
<dbReference type="EMBL" id="JANHNZ010000001">
    <property type="protein sequence ID" value="MCQ9209139.1"/>
    <property type="molecule type" value="Genomic_DNA"/>
</dbReference>
<dbReference type="SUPFAM" id="SSF55154">
    <property type="entry name" value="CYTH-like phosphatases"/>
    <property type="match status" value="1"/>
</dbReference>
<accession>A0ABT1WKQ6</accession>